<sequence length="349" mass="39377">MAARGAGARRGSAGRLRLPISREVVDGGFVYRLNGRRITKRAEIERLDALVVPPAWTGVEIARSPRAKVQARGLDAAGRTQTIYHPAFRRRQDRRKFARLERFGAALPRLRAAVDRDLRRRRLSRDRVTACAVRLIDQQLFRVGSSRYAAQHRSYGVTTLRARHLNASSTSVEYDFVGKSGQRQRGRVRDARVARLVARLEELPGPEVFRFFDEDGVVRRLRSRHVNAYVKRHMGEEFTAKDFRTWGGTVIVATALLELSEEQLASEKARTAALRAGVREAAERLGNTPAVTRSSYVDPRVMDAAERPETIERARRSRARMRQRPFLDDDEQGALALLAAVDGSRATSR</sequence>
<dbReference type="InterPro" id="IPR001631">
    <property type="entry name" value="TopoI"/>
</dbReference>
<dbReference type="Proteomes" id="UP000285768">
    <property type="component" value="Chromosome"/>
</dbReference>
<keyword evidence="5" id="KW-0238">DNA-binding</keyword>
<dbReference type="Pfam" id="PF01028">
    <property type="entry name" value="Topoisom_I"/>
    <property type="match status" value="1"/>
</dbReference>
<evidence type="ECO:0000256" key="2">
    <source>
        <dbReference type="ARBA" id="ARBA00006645"/>
    </source>
</evidence>
<dbReference type="Gene3D" id="1.10.132.120">
    <property type="match status" value="1"/>
</dbReference>
<feature type="domain" description="DNA topoisomerase IB N-terminal" evidence="8">
    <location>
        <begin position="29"/>
        <end position="75"/>
    </location>
</feature>
<reference evidence="9 10" key="1">
    <citation type="submission" date="2019-01" db="EMBL/GenBank/DDBJ databases">
        <title>Leucobacter muris sp. nov. isolated from the nose of a laboratory mouse.</title>
        <authorList>
            <person name="Benga L."/>
            <person name="Sproeer C."/>
            <person name="Schumann P."/>
            <person name="Verbarg S."/>
            <person name="Bunk B."/>
            <person name="Engelhardt E."/>
            <person name="Benten P.M."/>
            <person name="Sager M."/>
        </authorList>
    </citation>
    <scope>NUCLEOTIDE SEQUENCE [LARGE SCALE GENOMIC DNA]</scope>
    <source>
        <strain evidence="9 10">DSM 101948</strain>
    </source>
</reference>
<dbReference type="InterPro" id="IPR013500">
    <property type="entry name" value="TopoI_cat_euk"/>
</dbReference>
<evidence type="ECO:0000256" key="3">
    <source>
        <dbReference type="ARBA" id="ARBA00012891"/>
    </source>
</evidence>
<keyword evidence="6" id="KW-0413">Isomerase</keyword>
<organism evidence="9 10">
    <name type="scientific">Leucobacter muris</name>
    <dbReference type="NCBI Taxonomy" id="1935379"/>
    <lineage>
        <taxon>Bacteria</taxon>
        <taxon>Bacillati</taxon>
        <taxon>Actinomycetota</taxon>
        <taxon>Actinomycetes</taxon>
        <taxon>Micrococcales</taxon>
        <taxon>Microbacteriaceae</taxon>
        <taxon>Leucobacter</taxon>
    </lineage>
</organism>
<evidence type="ECO:0000256" key="1">
    <source>
        <dbReference type="ARBA" id="ARBA00000213"/>
    </source>
</evidence>
<dbReference type="PROSITE" id="PS52038">
    <property type="entry name" value="TOPO_IB_2"/>
    <property type="match status" value="1"/>
</dbReference>
<evidence type="ECO:0000313" key="9">
    <source>
        <dbReference type="EMBL" id="QAB18127.1"/>
    </source>
</evidence>
<dbReference type="InterPro" id="IPR011010">
    <property type="entry name" value="DNA_brk_join_enz"/>
</dbReference>
<evidence type="ECO:0000256" key="6">
    <source>
        <dbReference type="ARBA" id="ARBA00023235"/>
    </source>
</evidence>
<accession>A0ABX5QGD8</accession>
<evidence type="ECO:0000313" key="10">
    <source>
        <dbReference type="Proteomes" id="UP000285768"/>
    </source>
</evidence>
<dbReference type="Gene3D" id="3.90.15.10">
    <property type="entry name" value="Topoisomerase I, Chain A, domain 3"/>
    <property type="match status" value="1"/>
</dbReference>
<keyword evidence="10" id="KW-1185">Reference proteome</keyword>
<dbReference type="EMBL" id="CP035037">
    <property type="protein sequence ID" value="QAB18127.1"/>
    <property type="molecule type" value="Genomic_DNA"/>
</dbReference>
<evidence type="ECO:0000256" key="5">
    <source>
        <dbReference type="ARBA" id="ARBA00023125"/>
    </source>
</evidence>
<comment type="similarity">
    <text evidence="2">Belongs to the type IB topoisomerase family.</text>
</comment>
<feature type="domain" description="DNA topoisomerase I catalytic core eukaryotic-type" evidence="7">
    <location>
        <begin position="87"/>
        <end position="319"/>
    </location>
</feature>
<keyword evidence="4" id="KW-0799">Topoisomerase</keyword>
<protein>
    <recommendedName>
        <fullName evidence="3">DNA topoisomerase</fullName>
        <ecNumber evidence="3">5.6.2.1</ecNumber>
    </recommendedName>
</protein>
<dbReference type="InterPro" id="IPR014711">
    <property type="entry name" value="TopoI_cat_a-hlx-sub_euk"/>
</dbReference>
<evidence type="ECO:0000259" key="8">
    <source>
        <dbReference type="Pfam" id="PF21338"/>
    </source>
</evidence>
<comment type="catalytic activity">
    <reaction evidence="1">
        <text>ATP-independent breakage of single-stranded DNA, followed by passage and rejoining.</text>
        <dbReference type="EC" id="5.6.2.1"/>
    </reaction>
</comment>
<dbReference type="EC" id="5.6.2.1" evidence="3"/>
<evidence type="ECO:0000259" key="7">
    <source>
        <dbReference type="Pfam" id="PF01028"/>
    </source>
</evidence>
<name>A0ABX5QGD8_9MICO</name>
<dbReference type="SUPFAM" id="SSF56349">
    <property type="entry name" value="DNA breaking-rejoining enzymes"/>
    <property type="match status" value="1"/>
</dbReference>
<dbReference type="PRINTS" id="PR00416">
    <property type="entry name" value="EUTPISMRASEI"/>
</dbReference>
<gene>
    <name evidence="9" type="ORF">Leucomu_09520</name>
</gene>
<proteinExistence type="inferred from homology"/>
<dbReference type="InterPro" id="IPR035447">
    <property type="entry name" value="DNA_topo_I_N_sf"/>
</dbReference>
<dbReference type="Gene3D" id="3.30.66.10">
    <property type="entry name" value="DNA topoisomerase I domain"/>
    <property type="match status" value="1"/>
</dbReference>
<dbReference type="Pfam" id="PF21338">
    <property type="entry name" value="Top1B_N_bact"/>
    <property type="match status" value="1"/>
</dbReference>
<evidence type="ECO:0000256" key="4">
    <source>
        <dbReference type="ARBA" id="ARBA00023029"/>
    </source>
</evidence>
<dbReference type="InterPro" id="IPR049331">
    <property type="entry name" value="Top1B_N_bact"/>
</dbReference>
<dbReference type="SUPFAM" id="SSF55869">
    <property type="entry name" value="DNA topoisomerase I domain"/>
    <property type="match status" value="1"/>
</dbReference>